<dbReference type="Proteomes" id="UP000824248">
    <property type="component" value="Unassembled WGS sequence"/>
</dbReference>
<protein>
    <submittedName>
        <fullName evidence="2">NfeD family protein</fullName>
    </submittedName>
</protein>
<reference evidence="2" key="2">
    <citation type="submission" date="2021-04" db="EMBL/GenBank/DDBJ databases">
        <authorList>
            <person name="Gilroy R."/>
        </authorList>
    </citation>
    <scope>NUCLEOTIDE SEQUENCE</scope>
    <source>
        <strain evidence="2">1193</strain>
    </source>
</reference>
<dbReference type="EMBL" id="DXFC01000284">
    <property type="protein sequence ID" value="HIX62468.1"/>
    <property type="molecule type" value="Genomic_DNA"/>
</dbReference>
<comment type="caution">
    <text evidence="2">The sequence shown here is derived from an EMBL/GenBank/DDBJ whole genome shotgun (WGS) entry which is preliminary data.</text>
</comment>
<sequence>MGWNPAVVWLAVALLLGLAELFSGGLFLLALAVAAVLTAALTLLGLTLPWQLLAMGILSGILVPLTIWKIRPWFSPGKNQYGTTGTGAHRGQRFTTTQRDFDNATVILVNGDLYRICVAQSGETVLPPGTTVVFDHFDGTTAIVRLDIDH</sequence>
<dbReference type="AlphaFoldDB" id="A0A9D2B602"/>
<accession>A0A9D2B602</accession>
<keyword evidence="1" id="KW-1133">Transmembrane helix</keyword>
<keyword evidence="1" id="KW-0812">Transmembrane</keyword>
<name>A0A9D2B602_9GAMM</name>
<feature type="transmembrane region" description="Helical" evidence="1">
    <location>
        <begin position="50"/>
        <end position="68"/>
    </location>
</feature>
<keyword evidence="1" id="KW-0472">Membrane</keyword>
<evidence type="ECO:0000313" key="2">
    <source>
        <dbReference type="EMBL" id="HIX62468.1"/>
    </source>
</evidence>
<evidence type="ECO:0000313" key="3">
    <source>
        <dbReference type="Proteomes" id="UP000824248"/>
    </source>
</evidence>
<evidence type="ECO:0000256" key="1">
    <source>
        <dbReference type="SAM" id="Phobius"/>
    </source>
</evidence>
<proteinExistence type="predicted"/>
<organism evidence="2 3">
    <name type="scientific">Candidatus Halomonas stercoripullorum</name>
    <dbReference type="NCBI Taxonomy" id="2838617"/>
    <lineage>
        <taxon>Bacteria</taxon>
        <taxon>Pseudomonadati</taxon>
        <taxon>Pseudomonadota</taxon>
        <taxon>Gammaproteobacteria</taxon>
        <taxon>Oceanospirillales</taxon>
        <taxon>Halomonadaceae</taxon>
        <taxon>Halomonas</taxon>
    </lineage>
</organism>
<gene>
    <name evidence="2" type="ORF">H9854_09580</name>
</gene>
<reference evidence="2" key="1">
    <citation type="journal article" date="2021" name="PeerJ">
        <title>Extensive microbial diversity within the chicken gut microbiome revealed by metagenomics and culture.</title>
        <authorList>
            <person name="Gilroy R."/>
            <person name="Ravi A."/>
            <person name="Getino M."/>
            <person name="Pursley I."/>
            <person name="Horton D.L."/>
            <person name="Alikhan N.F."/>
            <person name="Baker D."/>
            <person name="Gharbi K."/>
            <person name="Hall N."/>
            <person name="Watson M."/>
            <person name="Adriaenssens E.M."/>
            <person name="Foster-Nyarko E."/>
            <person name="Jarju S."/>
            <person name="Secka A."/>
            <person name="Antonio M."/>
            <person name="Oren A."/>
            <person name="Chaudhuri R.R."/>
            <person name="La Ragione R."/>
            <person name="Hildebrand F."/>
            <person name="Pallen M.J."/>
        </authorList>
    </citation>
    <scope>NUCLEOTIDE SEQUENCE</scope>
    <source>
        <strain evidence="2">1193</strain>
    </source>
</reference>